<keyword evidence="3" id="KW-0255">Endonuclease</keyword>
<comment type="caution">
    <text evidence="3">The sequence shown here is derived from an EMBL/GenBank/DDBJ whole genome shotgun (WGS) entry which is preliminary data.</text>
</comment>
<keyword evidence="3" id="KW-0540">Nuclease</keyword>
<organism evidence="3 4">
    <name type="scientific">Henriciella algicola</name>
    <dbReference type="NCBI Taxonomy" id="1608422"/>
    <lineage>
        <taxon>Bacteria</taxon>
        <taxon>Pseudomonadati</taxon>
        <taxon>Pseudomonadota</taxon>
        <taxon>Alphaproteobacteria</taxon>
        <taxon>Hyphomonadales</taxon>
        <taxon>Hyphomonadaceae</taxon>
        <taxon>Henriciella</taxon>
    </lineage>
</organism>
<protein>
    <submittedName>
        <fullName evidence="3">HNH endonuclease</fullName>
    </submittedName>
</protein>
<keyword evidence="3" id="KW-0378">Hydrolase</keyword>
<sequence>MTLARPGDFVISFANTEINDIGVVRSEATTAAKPVEYDDDGNAWNNIGWMLPVRWHSLDAPVRPQSIIAELAPELPEKYSPIRAVNGYGNQTAYLASVSEALLDVVLRHCSDEDRTALQTLRQDTYPSDPIGTTEDVIEKSINDDDDLSASEKDSLVKARRGQGQFKQSVIDIEGRCRLSGVEDVRYLIGSHILPWRACRTATERLDGNNGLLLCPNADRLFDRGLISFKDDGTVLVKAEVSDEILDQLGFPGLRSRNVGSFSEGQKKYLAFHRELYEF</sequence>
<dbReference type="AlphaFoldDB" id="A0A399RDV7"/>
<evidence type="ECO:0000259" key="2">
    <source>
        <dbReference type="Pfam" id="PF13391"/>
    </source>
</evidence>
<keyword evidence="4" id="KW-1185">Reference proteome</keyword>
<dbReference type="InterPro" id="IPR003615">
    <property type="entry name" value="HNH_nuc"/>
</dbReference>
<dbReference type="Pfam" id="PF13391">
    <property type="entry name" value="HNH_2"/>
    <property type="match status" value="1"/>
</dbReference>
<reference evidence="3 4" key="1">
    <citation type="submission" date="2018-08" db="EMBL/GenBank/DDBJ databases">
        <title>Henriciella mobilis sp. nov., isolated from seawater.</title>
        <authorList>
            <person name="Cheng H."/>
            <person name="Wu Y.-H."/>
            <person name="Xu X.-W."/>
            <person name="Guo L.-L."/>
        </authorList>
    </citation>
    <scope>NUCLEOTIDE SEQUENCE [LARGE SCALE GENOMIC DNA]</scope>
    <source>
        <strain evidence="3 4">CCUG67844</strain>
    </source>
</reference>
<accession>A0A399RDV7</accession>
<evidence type="ECO:0000313" key="3">
    <source>
        <dbReference type="EMBL" id="RIJ27709.1"/>
    </source>
</evidence>
<proteinExistence type="predicted"/>
<evidence type="ECO:0000313" key="4">
    <source>
        <dbReference type="Proteomes" id="UP000265845"/>
    </source>
</evidence>
<feature type="region of interest" description="Disordered" evidence="1">
    <location>
        <begin position="124"/>
        <end position="149"/>
    </location>
</feature>
<dbReference type="GO" id="GO:0004519">
    <property type="term" value="F:endonuclease activity"/>
    <property type="evidence" value="ECO:0007669"/>
    <property type="project" value="UniProtKB-KW"/>
</dbReference>
<dbReference type="EMBL" id="QWGA01000008">
    <property type="protein sequence ID" value="RIJ27709.1"/>
    <property type="molecule type" value="Genomic_DNA"/>
</dbReference>
<feature type="domain" description="HNH nuclease" evidence="2">
    <location>
        <begin position="177"/>
        <end position="230"/>
    </location>
</feature>
<dbReference type="Proteomes" id="UP000265845">
    <property type="component" value="Unassembled WGS sequence"/>
</dbReference>
<name>A0A399RDV7_9PROT</name>
<evidence type="ECO:0000256" key="1">
    <source>
        <dbReference type="SAM" id="MobiDB-lite"/>
    </source>
</evidence>
<gene>
    <name evidence="3" type="ORF">D1222_15170</name>
</gene>